<dbReference type="GO" id="GO:0010257">
    <property type="term" value="P:NADH dehydrogenase complex assembly"/>
    <property type="evidence" value="ECO:0007669"/>
    <property type="project" value="TreeGrafter"/>
</dbReference>
<dbReference type="VEuPathDB" id="FungiDB:PV09_01796"/>
<evidence type="ECO:0000313" key="8">
    <source>
        <dbReference type="Proteomes" id="UP000053259"/>
    </source>
</evidence>
<dbReference type="GeneID" id="27309769"/>
<gene>
    <name evidence="7" type="ORF">PV09_01796</name>
</gene>
<feature type="domain" description="NADH:ubiquinone oxidoreductase intermediate-associated protein 30" evidence="6">
    <location>
        <begin position="46"/>
        <end position="219"/>
    </location>
</feature>
<keyword evidence="3" id="KW-0496">Mitochondrion</keyword>
<organism evidence="7 8">
    <name type="scientific">Verruconis gallopava</name>
    <dbReference type="NCBI Taxonomy" id="253628"/>
    <lineage>
        <taxon>Eukaryota</taxon>
        <taxon>Fungi</taxon>
        <taxon>Dikarya</taxon>
        <taxon>Ascomycota</taxon>
        <taxon>Pezizomycotina</taxon>
        <taxon>Dothideomycetes</taxon>
        <taxon>Pleosporomycetidae</taxon>
        <taxon>Venturiales</taxon>
        <taxon>Sympoventuriaceae</taxon>
        <taxon>Verruconis</taxon>
    </lineage>
</organism>
<evidence type="ECO:0000259" key="6">
    <source>
        <dbReference type="Pfam" id="PF08547"/>
    </source>
</evidence>
<accession>A0A0D2AMA3</accession>
<dbReference type="RefSeq" id="XP_016217752.1">
    <property type="nucleotide sequence ID" value="XM_016354740.1"/>
</dbReference>
<evidence type="ECO:0000256" key="2">
    <source>
        <dbReference type="ARBA" id="ARBA00007884"/>
    </source>
</evidence>
<evidence type="ECO:0000256" key="5">
    <source>
        <dbReference type="SAM" id="MobiDB-lite"/>
    </source>
</evidence>
<evidence type="ECO:0000313" key="7">
    <source>
        <dbReference type="EMBL" id="KIW07883.1"/>
    </source>
</evidence>
<dbReference type="STRING" id="253628.A0A0D2AMA3"/>
<proteinExistence type="inferred from homology"/>
<dbReference type="EMBL" id="KN847532">
    <property type="protein sequence ID" value="KIW07883.1"/>
    <property type="molecule type" value="Genomic_DNA"/>
</dbReference>
<dbReference type="OrthoDB" id="42561at2759"/>
<dbReference type="GO" id="GO:0005739">
    <property type="term" value="C:mitochondrion"/>
    <property type="evidence" value="ECO:0007669"/>
    <property type="project" value="UniProtKB-SubCell"/>
</dbReference>
<sequence>MQCTRRLLGPPGIFKRSLEDVKRFVGIATRLEAVTGPTRPYDLIFFKDKSSIEQCKTMSDADMGGFSTVHLDYIPAKDSEPAHARFHGTISTELPRNKPHIVRSGYAGWATQDRKPTLFGRGFWDFDPYTHLCLNVLSDGRKYFVNIRTDSIVASDVHQHQLTAKQPGKWETVVIDLKEFVRTNQGEVVEPQSEMLRESVKSVGISLLDRIPRPFELKISRVWIANLNGDVEFRHDQLHGSEDLENEKISPTTRRRRSNLPDKILM</sequence>
<dbReference type="PANTHER" id="PTHR13194">
    <property type="entry name" value="COMPLEX I INTERMEDIATE-ASSOCIATED PROTEIN 30"/>
    <property type="match status" value="1"/>
</dbReference>
<dbReference type="GO" id="GO:0006120">
    <property type="term" value="P:mitochondrial electron transport, NADH to ubiquinone"/>
    <property type="evidence" value="ECO:0007669"/>
    <property type="project" value="TreeGrafter"/>
</dbReference>
<dbReference type="HOGENOM" id="CLU_059028_1_2_1"/>
<dbReference type="GO" id="GO:0051082">
    <property type="term" value="F:unfolded protein binding"/>
    <property type="evidence" value="ECO:0007669"/>
    <property type="project" value="TreeGrafter"/>
</dbReference>
<dbReference type="InterPro" id="IPR008979">
    <property type="entry name" value="Galactose-bd-like_sf"/>
</dbReference>
<evidence type="ECO:0000256" key="3">
    <source>
        <dbReference type="ARBA" id="ARBA00023128"/>
    </source>
</evidence>
<feature type="region of interest" description="Disordered" evidence="5">
    <location>
        <begin position="242"/>
        <end position="266"/>
    </location>
</feature>
<dbReference type="InterPro" id="IPR039131">
    <property type="entry name" value="NDUFAF1"/>
</dbReference>
<keyword evidence="8" id="KW-1185">Reference proteome</keyword>
<dbReference type="PANTHER" id="PTHR13194:SF18">
    <property type="entry name" value="COMPLEX I INTERMEDIATE-ASSOCIATED PROTEIN 30, MITOCHONDRIAL"/>
    <property type="match status" value="1"/>
</dbReference>
<dbReference type="InParanoid" id="A0A0D2AMA3"/>
<dbReference type="SUPFAM" id="SSF49785">
    <property type="entry name" value="Galactose-binding domain-like"/>
    <property type="match status" value="1"/>
</dbReference>
<dbReference type="Pfam" id="PF08547">
    <property type="entry name" value="CIA30"/>
    <property type="match status" value="1"/>
</dbReference>
<comment type="subcellular location">
    <subcellularLocation>
        <location evidence="1">Mitochondrion</location>
    </subcellularLocation>
</comment>
<dbReference type="AlphaFoldDB" id="A0A0D2AMA3"/>
<name>A0A0D2AMA3_9PEZI</name>
<reference evidence="7 8" key="1">
    <citation type="submission" date="2015-01" db="EMBL/GenBank/DDBJ databases">
        <title>The Genome Sequence of Ochroconis gallopava CBS43764.</title>
        <authorList>
            <consortium name="The Broad Institute Genomics Platform"/>
            <person name="Cuomo C."/>
            <person name="de Hoog S."/>
            <person name="Gorbushina A."/>
            <person name="Stielow B."/>
            <person name="Teixiera M."/>
            <person name="Abouelleil A."/>
            <person name="Chapman S.B."/>
            <person name="Priest M."/>
            <person name="Young S.K."/>
            <person name="Wortman J."/>
            <person name="Nusbaum C."/>
            <person name="Birren B."/>
        </authorList>
    </citation>
    <scope>NUCLEOTIDE SEQUENCE [LARGE SCALE GENOMIC DNA]</scope>
    <source>
        <strain evidence="7 8">CBS 43764</strain>
    </source>
</reference>
<evidence type="ECO:0000256" key="4">
    <source>
        <dbReference type="ARBA" id="ARBA00023186"/>
    </source>
</evidence>
<keyword evidence="4" id="KW-0143">Chaperone</keyword>
<dbReference type="InterPro" id="IPR013857">
    <property type="entry name" value="NADH-UbQ_OxRdtase-assoc_prot30"/>
</dbReference>
<comment type="similarity">
    <text evidence="2">Belongs to the CIA30 family.</text>
</comment>
<evidence type="ECO:0000256" key="1">
    <source>
        <dbReference type="ARBA" id="ARBA00004173"/>
    </source>
</evidence>
<protein>
    <recommendedName>
        <fullName evidence="6">NADH:ubiquinone oxidoreductase intermediate-associated protein 30 domain-containing protein</fullName>
    </recommendedName>
</protein>
<dbReference type="Proteomes" id="UP000053259">
    <property type="component" value="Unassembled WGS sequence"/>
</dbReference>